<gene>
    <name evidence="2" type="ORF">UFOVP207_58</name>
</gene>
<organism evidence="2">
    <name type="scientific">uncultured Caudovirales phage</name>
    <dbReference type="NCBI Taxonomy" id="2100421"/>
    <lineage>
        <taxon>Viruses</taxon>
        <taxon>Duplodnaviria</taxon>
        <taxon>Heunggongvirae</taxon>
        <taxon>Uroviricota</taxon>
        <taxon>Caudoviricetes</taxon>
        <taxon>Peduoviridae</taxon>
        <taxon>Maltschvirus</taxon>
        <taxon>Maltschvirus maltsch</taxon>
    </lineage>
</organism>
<name>A0A6J7WMM1_9CAUD</name>
<keyword evidence="1" id="KW-0175">Coiled coil</keyword>
<accession>A0A6J7WMM1</accession>
<feature type="coiled-coil region" evidence="1">
    <location>
        <begin position="210"/>
        <end position="241"/>
    </location>
</feature>
<proteinExistence type="predicted"/>
<evidence type="ECO:0000256" key="1">
    <source>
        <dbReference type="SAM" id="Coils"/>
    </source>
</evidence>
<reference evidence="2" key="1">
    <citation type="submission" date="2020-05" db="EMBL/GenBank/DDBJ databases">
        <authorList>
            <person name="Chiriac C."/>
            <person name="Salcher M."/>
            <person name="Ghai R."/>
            <person name="Kavagutti S V."/>
        </authorList>
    </citation>
    <scope>NUCLEOTIDE SEQUENCE</scope>
</reference>
<feature type="coiled-coil region" evidence="1">
    <location>
        <begin position="15"/>
        <end position="42"/>
    </location>
</feature>
<protein>
    <submittedName>
        <fullName evidence="2">Uncharacterized protein</fullName>
    </submittedName>
</protein>
<evidence type="ECO:0000313" key="2">
    <source>
        <dbReference type="EMBL" id="CAB5218048.1"/>
    </source>
</evidence>
<sequence>MAEKKVIELEVKTNTASLKAQLREAQQEVQTLSDKFGATSQEAINAAKKAAQLKDAIGDAKALTDAFNPDAKFNALSASIGGVLNGFQAFEGALGLVGVEGEAVQQTLLKVQSAMALSQGLQGLAEAKDSFKQLGAVISQTAIGQKLLTAAQIVGAATMRVLNAVMAANPILLVVGAVGALVGALEILKSSQDGAAAKQRELNRQLEYTKRLEQESINTTSERVNELKKQHENKLRLKQAEGVADSELAKIEIENKKEILRYYNLVYQGGAKLNKDQLADAKQLRLDIKILEAQKITDLRESNKSKKIITKEDKEEELQLRKDNLENYKSYSDLELQISTDNVNKQIELDDLQLKHKEENAAIEKQILDGKIQAVSNTFQIIGNLATLFAGKSEKEQRKAFEIQKAANIGQTLIDTYKSATSSYASLSGIPVVGPALGFVAAGAAVTAGLANVKNIANQQYGGGASGQQPNTPSGLNSGSVITPRFNIIGNNNQSQIAQLNQAPIKAYVVGSDVTTQQMLDKKKVQNATL</sequence>
<dbReference type="EMBL" id="LR798256">
    <property type="protein sequence ID" value="CAB5218048.1"/>
    <property type="molecule type" value="Genomic_DNA"/>
</dbReference>